<evidence type="ECO:0000256" key="3">
    <source>
        <dbReference type="ARBA" id="ARBA00023097"/>
    </source>
</evidence>
<keyword evidence="3" id="KW-0558">Oxidation</keyword>
<dbReference type="Proteomes" id="UP000289411">
    <property type="component" value="Unassembled WGS sequence"/>
</dbReference>
<accession>A0A4Q2REY5</accession>
<dbReference type="EMBL" id="QYBC01000009">
    <property type="protein sequence ID" value="RYB04785.1"/>
    <property type="molecule type" value="Genomic_DNA"/>
</dbReference>
<keyword evidence="2 5" id="KW-0560">Oxidoreductase</keyword>
<dbReference type="InterPro" id="IPR016163">
    <property type="entry name" value="Ald_DH_C"/>
</dbReference>
<dbReference type="AlphaFoldDB" id="A0A4Q2REY5"/>
<dbReference type="SUPFAM" id="SSF53720">
    <property type="entry name" value="ALDH-like"/>
    <property type="match status" value="1"/>
</dbReference>
<dbReference type="GO" id="GO:0004030">
    <property type="term" value="F:aldehyde dehydrogenase [NAD(P)+] activity"/>
    <property type="evidence" value="ECO:0007669"/>
    <property type="project" value="UniProtKB-ARBA"/>
</dbReference>
<dbReference type="Gene3D" id="3.40.605.10">
    <property type="entry name" value="Aldehyde Dehydrogenase, Chain A, domain 1"/>
    <property type="match status" value="1"/>
</dbReference>
<reference evidence="7 8" key="1">
    <citation type="submission" date="2018-09" db="EMBL/GenBank/DDBJ databases">
        <authorList>
            <person name="Grouzdev D.S."/>
            <person name="Krutkina M.S."/>
        </authorList>
    </citation>
    <scope>NUCLEOTIDE SEQUENCE [LARGE SCALE GENOMIC DNA]</scope>
    <source>
        <strain evidence="7 8">RmlP001</strain>
    </source>
</reference>
<dbReference type="InterPro" id="IPR016161">
    <property type="entry name" value="Ald_DH/histidinol_DH"/>
</dbReference>
<evidence type="ECO:0000313" key="7">
    <source>
        <dbReference type="EMBL" id="RYB04785.1"/>
    </source>
</evidence>
<evidence type="ECO:0000256" key="4">
    <source>
        <dbReference type="PROSITE-ProRule" id="PRU10007"/>
    </source>
</evidence>
<dbReference type="OrthoDB" id="9812625at2"/>
<dbReference type="PROSITE" id="PS00687">
    <property type="entry name" value="ALDEHYDE_DEHYDR_GLU"/>
    <property type="match status" value="1"/>
</dbReference>
<evidence type="ECO:0000313" key="8">
    <source>
        <dbReference type="Proteomes" id="UP000289411"/>
    </source>
</evidence>
<reference evidence="7 8" key="2">
    <citation type="submission" date="2019-02" db="EMBL/GenBank/DDBJ databases">
        <title>'Lichenibacterium ramalinii' gen. nov. sp. nov., 'Lichenibacterium minor' gen. nov. sp. nov.</title>
        <authorList>
            <person name="Pankratov T."/>
        </authorList>
    </citation>
    <scope>NUCLEOTIDE SEQUENCE [LARGE SCALE GENOMIC DNA]</scope>
    <source>
        <strain evidence="7 8">RmlP001</strain>
    </source>
</reference>
<dbReference type="FunFam" id="3.40.309.10:FF:000012">
    <property type="entry name" value="Betaine aldehyde dehydrogenase"/>
    <property type="match status" value="1"/>
</dbReference>
<evidence type="ECO:0000256" key="2">
    <source>
        <dbReference type="ARBA" id="ARBA00023002"/>
    </source>
</evidence>
<feature type="domain" description="Aldehyde dehydrogenase" evidence="6">
    <location>
        <begin position="43"/>
        <end position="507"/>
    </location>
</feature>
<dbReference type="Gene3D" id="3.40.309.10">
    <property type="entry name" value="Aldehyde Dehydrogenase, Chain A, domain 2"/>
    <property type="match status" value="1"/>
</dbReference>
<dbReference type="InterPro" id="IPR015590">
    <property type="entry name" value="Aldehyde_DH_dom"/>
</dbReference>
<dbReference type="FunFam" id="3.40.605.10:FF:000001">
    <property type="entry name" value="Aldehyde dehydrogenase 1"/>
    <property type="match status" value="1"/>
</dbReference>
<dbReference type="RefSeq" id="WP_129219545.1">
    <property type="nucleotide sequence ID" value="NZ_QYBC01000009.1"/>
</dbReference>
<dbReference type="InterPro" id="IPR029510">
    <property type="entry name" value="Ald_DH_CS_GLU"/>
</dbReference>
<evidence type="ECO:0000256" key="1">
    <source>
        <dbReference type="ARBA" id="ARBA00009986"/>
    </source>
</evidence>
<evidence type="ECO:0000256" key="5">
    <source>
        <dbReference type="RuleBase" id="RU003345"/>
    </source>
</evidence>
<organism evidence="7 8">
    <name type="scientific">Lichenibacterium ramalinae</name>
    <dbReference type="NCBI Taxonomy" id="2316527"/>
    <lineage>
        <taxon>Bacteria</taxon>
        <taxon>Pseudomonadati</taxon>
        <taxon>Pseudomonadota</taxon>
        <taxon>Alphaproteobacteria</taxon>
        <taxon>Hyphomicrobiales</taxon>
        <taxon>Lichenihabitantaceae</taxon>
        <taxon>Lichenibacterium</taxon>
    </lineage>
</organism>
<evidence type="ECO:0000259" key="6">
    <source>
        <dbReference type="Pfam" id="PF00171"/>
    </source>
</evidence>
<feature type="active site" evidence="4">
    <location>
        <position position="281"/>
    </location>
</feature>
<comment type="similarity">
    <text evidence="1 5">Belongs to the aldehyde dehydrogenase family.</text>
</comment>
<keyword evidence="8" id="KW-1185">Reference proteome</keyword>
<protein>
    <submittedName>
        <fullName evidence="7">Aldehyde dehydrogenase family protein</fullName>
    </submittedName>
</protein>
<dbReference type="PANTHER" id="PTHR11699">
    <property type="entry name" value="ALDEHYDE DEHYDROGENASE-RELATED"/>
    <property type="match status" value="1"/>
</dbReference>
<sequence length="512" mass="53917">MTATATTAAAPLPAARPTTRAGWEARAASLRIEGRAFIDGRYVSAASGRAFARLSPIHGRAVAEVAEGAEADVNAAVASARRAFEDGRWRDRAPVERKRVMLRFAELIRADLEELALLETLDVGKVIGNSLAVDVPFAADCIAYYGELADKRFDEVAPVGPRDVALVRREALGVVAAIVPWNYPLIISAWKLGPALVAGNSVVLKPAEQSSLSAIRLAALAAEAGLPDGVLNVLPGFGEAAGRPLALHGDVDMVSFTGSTEVGKLMMGYAGASNMKRVALECGGKSPHVVLPDADLDAAASGIAWGIFYNQGETCHAGSRVIVHRAVQEALVEKIAAVQRAEIPLGHPLDPAAGMGAMIDEAHMGRVLSLVEAGRREGARVHCGGGRALAETGGFYVAPTILDGVGQRDRVAQEEIFGPVLAVTPFDTEAEAVAMANGTVYGLAAAVWTEDMHAAHRLSSAIRAGTVWVNCFDRSSLATPFGGFKQSGFGRDRSPHAVDKYTDLKTVWTAYR</sequence>
<gene>
    <name evidence="7" type="ORF">D3272_12665</name>
</gene>
<name>A0A4Q2REY5_9HYPH</name>
<proteinExistence type="inferred from homology"/>
<dbReference type="InterPro" id="IPR016162">
    <property type="entry name" value="Ald_DH_N"/>
</dbReference>
<dbReference type="Pfam" id="PF00171">
    <property type="entry name" value="Aldedh"/>
    <property type="match status" value="1"/>
</dbReference>
<comment type="caution">
    <text evidence="7">The sequence shown here is derived from an EMBL/GenBank/DDBJ whole genome shotgun (WGS) entry which is preliminary data.</text>
</comment>